<dbReference type="InterPro" id="IPR000719">
    <property type="entry name" value="Prot_kinase_dom"/>
</dbReference>
<dbReference type="Pfam" id="PF00069">
    <property type="entry name" value="Pkinase"/>
    <property type="match status" value="1"/>
</dbReference>
<dbReference type="PROSITE" id="PS50011">
    <property type="entry name" value="PROTEIN_KINASE_DOM"/>
    <property type="match status" value="1"/>
</dbReference>
<comment type="caution">
    <text evidence="12">The sequence shown here is derived from an EMBL/GenBank/DDBJ whole genome shotgun (WGS) entry which is preliminary data.</text>
</comment>
<protein>
    <recommendedName>
        <fullName evidence="5">EKC/KEOPS complex subunit BUD32</fullName>
        <ecNumber evidence="3">2.7.11.1</ecNumber>
    </recommendedName>
    <alternativeName>
        <fullName evidence="6 7">Atypical Serine/threonine protein kinase BUD32</fullName>
    </alternativeName>
    <alternativeName>
        <fullName evidence="4">EKC/KEOPS complex subunit bud32</fullName>
    </alternativeName>
</protein>
<dbReference type="InterPro" id="IPR008266">
    <property type="entry name" value="Tyr_kinase_AS"/>
</dbReference>
<gene>
    <name evidence="12" type="ORF">CT0861_01878</name>
</gene>
<dbReference type="Gene3D" id="1.10.510.10">
    <property type="entry name" value="Transferase(Phosphotransferase) domain 1"/>
    <property type="match status" value="1"/>
</dbReference>
<evidence type="ECO:0000256" key="4">
    <source>
        <dbReference type="ARBA" id="ARBA00013948"/>
    </source>
</evidence>
<dbReference type="EC" id="2.7.11.1" evidence="3"/>
<evidence type="ECO:0000256" key="2">
    <source>
        <dbReference type="ARBA" id="ARBA00011534"/>
    </source>
</evidence>
<keyword evidence="10" id="KW-0732">Signal</keyword>
<reference evidence="12 13" key="1">
    <citation type="submission" date="2015-06" db="EMBL/GenBank/DDBJ databases">
        <title>Survival trade-offs in plant roots during colonization by closely related pathogenic and mutualistic fungi.</title>
        <authorList>
            <person name="Hacquard S."/>
            <person name="Kracher B."/>
            <person name="Hiruma K."/>
            <person name="Weinman A."/>
            <person name="Muench P."/>
            <person name="Garrido Oter R."/>
            <person name="Ver Loren van Themaat E."/>
            <person name="Dallerey J.-F."/>
            <person name="Damm U."/>
            <person name="Henrissat B."/>
            <person name="Lespinet O."/>
            <person name="Thon M."/>
            <person name="Kemen E."/>
            <person name="McHardy A.C."/>
            <person name="Schulze-Lefert P."/>
            <person name="O'Connell R.J."/>
        </authorList>
    </citation>
    <scope>NUCLEOTIDE SEQUENCE [LARGE SCALE GENOMIC DNA]</scope>
    <source>
        <strain evidence="12 13">0861</strain>
    </source>
</reference>
<evidence type="ECO:0000256" key="9">
    <source>
        <dbReference type="ARBA" id="ARBA00048679"/>
    </source>
</evidence>
<accession>A0A166SBH7</accession>
<feature type="non-terminal residue" evidence="12">
    <location>
        <position position="1"/>
    </location>
</feature>
<dbReference type="CDD" id="cd00180">
    <property type="entry name" value="PKc"/>
    <property type="match status" value="1"/>
</dbReference>
<keyword evidence="12" id="KW-0418">Kinase</keyword>
<evidence type="ECO:0000256" key="3">
    <source>
        <dbReference type="ARBA" id="ARBA00012513"/>
    </source>
</evidence>
<dbReference type="Proteomes" id="UP000076552">
    <property type="component" value="Unassembled WGS sequence"/>
</dbReference>
<dbReference type="GO" id="GO:0005634">
    <property type="term" value="C:nucleus"/>
    <property type="evidence" value="ECO:0007669"/>
    <property type="project" value="TreeGrafter"/>
</dbReference>
<dbReference type="PANTHER" id="PTHR44167">
    <property type="entry name" value="OVARIAN-SPECIFIC SERINE/THREONINE-PROTEIN KINASE LOK-RELATED"/>
    <property type="match status" value="1"/>
</dbReference>
<dbReference type="SUPFAM" id="SSF56112">
    <property type="entry name" value="Protein kinase-like (PK-like)"/>
    <property type="match status" value="1"/>
</dbReference>
<comment type="catalytic activity">
    <reaction evidence="9">
        <text>L-seryl-[protein] + ATP = O-phospho-L-seryl-[protein] + ADP + H(+)</text>
        <dbReference type="Rhea" id="RHEA:17989"/>
        <dbReference type="Rhea" id="RHEA-COMP:9863"/>
        <dbReference type="Rhea" id="RHEA-COMP:11604"/>
        <dbReference type="ChEBI" id="CHEBI:15378"/>
        <dbReference type="ChEBI" id="CHEBI:29999"/>
        <dbReference type="ChEBI" id="CHEBI:30616"/>
        <dbReference type="ChEBI" id="CHEBI:83421"/>
        <dbReference type="ChEBI" id="CHEBI:456216"/>
        <dbReference type="EC" id="2.7.11.1"/>
    </reaction>
</comment>
<feature type="signal peptide" evidence="10">
    <location>
        <begin position="1"/>
        <end position="21"/>
    </location>
</feature>
<sequence length="292" mass="32804">LAFSTSSLIHLHLSFLPIVMAYDLLTLQQLEQLHSPGSTCILFRVEKGIIFKAAVFISRDQHIQTRPKVEKHYDVEEKILARLGFHPRIVRLLGHQTTPRGLLLAEASHGGLQQYLDNGDVSQSLRQRWFLQAIECVAYIHSKGIVHSDLRPDNFLIDETSPKTLDLLLCDFGGSVCEELGIDGGGLPDAGFSEPDICDTPTPSIDLFSLGSVLYTIVTGHWPHREPGGLFRSQGEKDEYESRVNDYFRRQEFPDVMGLYGGDIITRCWTKEYKTAADALCDANDIANRPHR</sequence>
<evidence type="ECO:0000259" key="11">
    <source>
        <dbReference type="PROSITE" id="PS50011"/>
    </source>
</evidence>
<name>A0A166SBH7_9PEZI</name>
<feature type="domain" description="Protein kinase" evidence="11">
    <location>
        <begin position="28"/>
        <end position="292"/>
    </location>
</feature>
<evidence type="ECO:0000256" key="1">
    <source>
        <dbReference type="ARBA" id="ARBA00003747"/>
    </source>
</evidence>
<dbReference type="PROSITE" id="PS00109">
    <property type="entry name" value="PROTEIN_KINASE_TYR"/>
    <property type="match status" value="1"/>
</dbReference>
<comment type="subunit">
    <text evidence="2">Component of the EKC/KEOPS complex composed of at least BUD32, CGI121, GON7, KAE1 and PCC1; the whole complex dimerizes.</text>
</comment>
<comment type="catalytic activity">
    <reaction evidence="8">
        <text>L-threonyl-[protein] + ATP = O-phospho-L-threonyl-[protein] + ADP + H(+)</text>
        <dbReference type="Rhea" id="RHEA:46608"/>
        <dbReference type="Rhea" id="RHEA-COMP:11060"/>
        <dbReference type="Rhea" id="RHEA-COMP:11605"/>
        <dbReference type="ChEBI" id="CHEBI:15378"/>
        <dbReference type="ChEBI" id="CHEBI:30013"/>
        <dbReference type="ChEBI" id="CHEBI:30616"/>
        <dbReference type="ChEBI" id="CHEBI:61977"/>
        <dbReference type="ChEBI" id="CHEBI:456216"/>
        <dbReference type="EC" id="2.7.11.1"/>
    </reaction>
</comment>
<evidence type="ECO:0000256" key="7">
    <source>
        <dbReference type="ARBA" id="ARBA00033194"/>
    </source>
</evidence>
<evidence type="ECO:0000256" key="10">
    <source>
        <dbReference type="SAM" id="SignalP"/>
    </source>
</evidence>
<evidence type="ECO:0000256" key="5">
    <source>
        <dbReference type="ARBA" id="ARBA00019973"/>
    </source>
</evidence>
<evidence type="ECO:0000313" key="13">
    <source>
        <dbReference type="Proteomes" id="UP000076552"/>
    </source>
</evidence>
<comment type="function">
    <text evidence="1">Component of the EKC/KEOPS complex that is required for the formation of a threonylcarbamoyl group on adenosine at position 37 (t(6)A37) in tRNAs that read codons beginning with adenine. The complex is probably involved in the transfer of the threonylcarbamoyl moiety of threonylcarbamoyl-AMP (TC-AMP) to the N6 group of A37. BUD32 has ATPase activity in the context of the EKC/KEOPS complex and likely plays a supporting role to the catalytic subunit KAE1. The EKC/KEOPS complex also promotes both telomere uncapping and telomere elongation. The complex is required for efficient recruitment of transcriptional coactivators.</text>
</comment>
<keyword evidence="12" id="KW-0808">Transferase</keyword>
<dbReference type="AlphaFoldDB" id="A0A166SBH7"/>
<evidence type="ECO:0000256" key="8">
    <source>
        <dbReference type="ARBA" id="ARBA00047899"/>
    </source>
</evidence>
<evidence type="ECO:0000256" key="6">
    <source>
        <dbReference type="ARBA" id="ARBA00030980"/>
    </source>
</evidence>
<dbReference type="GO" id="GO:0044773">
    <property type="term" value="P:mitotic DNA damage checkpoint signaling"/>
    <property type="evidence" value="ECO:0007669"/>
    <property type="project" value="TreeGrafter"/>
</dbReference>
<dbReference type="PANTHER" id="PTHR44167:SF24">
    <property type="entry name" value="SERINE_THREONINE-PROTEIN KINASE CHK2"/>
    <property type="match status" value="1"/>
</dbReference>
<organism evidence="12 13">
    <name type="scientific">Colletotrichum tofieldiae</name>
    <dbReference type="NCBI Taxonomy" id="708197"/>
    <lineage>
        <taxon>Eukaryota</taxon>
        <taxon>Fungi</taxon>
        <taxon>Dikarya</taxon>
        <taxon>Ascomycota</taxon>
        <taxon>Pezizomycotina</taxon>
        <taxon>Sordariomycetes</taxon>
        <taxon>Hypocreomycetidae</taxon>
        <taxon>Glomerellales</taxon>
        <taxon>Glomerellaceae</taxon>
        <taxon>Colletotrichum</taxon>
        <taxon>Colletotrichum spaethianum species complex</taxon>
    </lineage>
</organism>
<dbReference type="STRING" id="708197.A0A166SBH7"/>
<feature type="chain" id="PRO_5007879490" description="EKC/KEOPS complex subunit BUD32" evidence="10">
    <location>
        <begin position="22"/>
        <end position="292"/>
    </location>
</feature>
<dbReference type="GO" id="GO:0005524">
    <property type="term" value="F:ATP binding"/>
    <property type="evidence" value="ECO:0007669"/>
    <property type="project" value="InterPro"/>
</dbReference>
<dbReference type="SMART" id="SM00220">
    <property type="entry name" value="S_TKc"/>
    <property type="match status" value="1"/>
</dbReference>
<dbReference type="GO" id="GO:0004674">
    <property type="term" value="F:protein serine/threonine kinase activity"/>
    <property type="evidence" value="ECO:0007669"/>
    <property type="project" value="UniProtKB-EC"/>
</dbReference>
<keyword evidence="13" id="KW-1185">Reference proteome</keyword>
<proteinExistence type="predicted"/>
<evidence type="ECO:0000313" key="12">
    <source>
        <dbReference type="EMBL" id="KZL70511.1"/>
    </source>
</evidence>
<dbReference type="EMBL" id="LFIV01000088">
    <property type="protein sequence ID" value="KZL70511.1"/>
    <property type="molecule type" value="Genomic_DNA"/>
</dbReference>
<dbReference type="InterPro" id="IPR011009">
    <property type="entry name" value="Kinase-like_dom_sf"/>
</dbReference>